<dbReference type="PANTHER" id="PTHR12121">
    <property type="entry name" value="CARBON CATABOLITE REPRESSOR PROTEIN 4"/>
    <property type="match status" value="1"/>
</dbReference>
<accession>A0A4Y9YB26</accession>
<feature type="region of interest" description="Disordered" evidence="3">
    <location>
        <begin position="1"/>
        <end position="20"/>
    </location>
</feature>
<proteinExistence type="inferred from homology"/>
<evidence type="ECO:0000256" key="2">
    <source>
        <dbReference type="ARBA" id="ARBA00022801"/>
    </source>
</evidence>
<dbReference type="EMBL" id="SEKV01000383">
    <property type="protein sequence ID" value="TFY58059.1"/>
    <property type="molecule type" value="Genomic_DNA"/>
</dbReference>
<evidence type="ECO:0000313" key="4">
    <source>
        <dbReference type="EMBL" id="TFY58059.1"/>
    </source>
</evidence>
<keyword evidence="2" id="KW-0378">Hydrolase</keyword>
<dbReference type="Proteomes" id="UP000298390">
    <property type="component" value="Unassembled WGS sequence"/>
</dbReference>
<dbReference type="AlphaFoldDB" id="A0A4Y9YB26"/>
<evidence type="ECO:0000256" key="1">
    <source>
        <dbReference type="ARBA" id="ARBA00010774"/>
    </source>
</evidence>
<protein>
    <recommendedName>
        <fullName evidence="6">Endonuclease/exonuclease/phosphatase domain-containing protein</fullName>
    </recommendedName>
</protein>
<dbReference type="InterPro" id="IPR036691">
    <property type="entry name" value="Endo/exonu/phosph_ase_sf"/>
</dbReference>
<evidence type="ECO:0000256" key="3">
    <source>
        <dbReference type="SAM" id="MobiDB-lite"/>
    </source>
</evidence>
<feature type="region of interest" description="Disordered" evidence="3">
    <location>
        <begin position="188"/>
        <end position="213"/>
    </location>
</feature>
<dbReference type="PANTHER" id="PTHR12121:SF45">
    <property type="entry name" value="NOCTURNIN"/>
    <property type="match status" value="1"/>
</dbReference>
<reference evidence="4 5" key="1">
    <citation type="submission" date="2019-01" db="EMBL/GenBank/DDBJ databases">
        <title>Genome sequencing of the rare red list fungi Fomitopsis rosea.</title>
        <authorList>
            <person name="Buettner E."/>
            <person name="Kellner H."/>
        </authorList>
    </citation>
    <scope>NUCLEOTIDE SEQUENCE [LARGE SCALE GENOMIC DNA]</scope>
    <source>
        <strain evidence="4 5">DSM 105464</strain>
    </source>
</reference>
<dbReference type="Gene3D" id="3.60.10.10">
    <property type="entry name" value="Endonuclease/exonuclease/phosphatase"/>
    <property type="match status" value="2"/>
</dbReference>
<dbReference type="GO" id="GO:0000175">
    <property type="term" value="F:3'-5'-RNA exonuclease activity"/>
    <property type="evidence" value="ECO:0007669"/>
    <property type="project" value="TreeGrafter"/>
</dbReference>
<organism evidence="4 5">
    <name type="scientific">Rhodofomes roseus</name>
    <dbReference type="NCBI Taxonomy" id="34475"/>
    <lineage>
        <taxon>Eukaryota</taxon>
        <taxon>Fungi</taxon>
        <taxon>Dikarya</taxon>
        <taxon>Basidiomycota</taxon>
        <taxon>Agaricomycotina</taxon>
        <taxon>Agaricomycetes</taxon>
        <taxon>Polyporales</taxon>
        <taxon>Rhodofomes</taxon>
    </lineage>
</organism>
<evidence type="ECO:0008006" key="6">
    <source>
        <dbReference type="Google" id="ProtNLM"/>
    </source>
</evidence>
<comment type="caution">
    <text evidence="4">The sequence shown here is derived from an EMBL/GenBank/DDBJ whole genome shotgun (WGS) entry which is preliminary data.</text>
</comment>
<gene>
    <name evidence="4" type="ORF">EVJ58_g6651</name>
</gene>
<comment type="similarity">
    <text evidence="1">Belongs to the CCR4/nocturin family.</text>
</comment>
<name>A0A4Y9YB26_9APHY</name>
<dbReference type="GO" id="GO:0006139">
    <property type="term" value="P:nucleobase-containing compound metabolic process"/>
    <property type="evidence" value="ECO:0007669"/>
    <property type="project" value="UniProtKB-ARBA"/>
</dbReference>
<sequence>MSGVSSRIMSSERSEVSQEAQTLALAEQRRLKKEQRQAALEKEAEERSRILPREWAVVQDAPGIGWHTRVMTWNLLAQTLVRRELFPKSDCLKAAQRENMIYREILSHNADICCMQGRHSSIVLRTQAAILLREVSRFRDELSPAESPWPCIIAGDDAAYSLLTGDPLSPEQEARLAASRVVHKSIDPNVPVAPEAATEGAEEDEGAAATESDPDKVITNARPALPADGLLTDAELADMLRQYDRPTSVYDEGQRICTAASTLERELTFGNRAPIPAERHGAYEPNWTSYTHYWKSVLDYMFVLSPPQRNVIVTRLAKPHRTEALSPGIPLKGVCGSDHISLGAELCLPPPS</sequence>
<dbReference type="InterPro" id="IPR050410">
    <property type="entry name" value="CCR4/nocturin_mRNA_transcr"/>
</dbReference>
<evidence type="ECO:0000313" key="5">
    <source>
        <dbReference type="Proteomes" id="UP000298390"/>
    </source>
</evidence>